<organism evidence="3 4">
    <name type="scientific">Kribbella pratensis</name>
    <dbReference type="NCBI Taxonomy" id="2512112"/>
    <lineage>
        <taxon>Bacteria</taxon>
        <taxon>Bacillati</taxon>
        <taxon>Actinomycetota</taxon>
        <taxon>Actinomycetes</taxon>
        <taxon>Propionibacteriales</taxon>
        <taxon>Kribbellaceae</taxon>
        <taxon>Kribbella</taxon>
    </lineage>
</organism>
<evidence type="ECO:0000259" key="2">
    <source>
        <dbReference type="Pfam" id="PF05425"/>
    </source>
</evidence>
<dbReference type="Proteomes" id="UP000295060">
    <property type="component" value="Unassembled WGS sequence"/>
</dbReference>
<feature type="transmembrane region" description="Helical" evidence="1">
    <location>
        <begin position="93"/>
        <end position="115"/>
    </location>
</feature>
<dbReference type="EMBL" id="SODU01000003">
    <property type="protein sequence ID" value="TDW87496.1"/>
    <property type="molecule type" value="Genomic_DNA"/>
</dbReference>
<feature type="transmembrane region" description="Helical" evidence="1">
    <location>
        <begin position="187"/>
        <end position="212"/>
    </location>
</feature>
<keyword evidence="1" id="KW-0812">Transmembrane</keyword>
<evidence type="ECO:0000256" key="1">
    <source>
        <dbReference type="SAM" id="Phobius"/>
    </source>
</evidence>
<dbReference type="RefSeq" id="WP_238175591.1">
    <property type="nucleotide sequence ID" value="NZ_SODU01000003.1"/>
</dbReference>
<proteinExistence type="predicted"/>
<reference evidence="3 4" key="1">
    <citation type="submission" date="2019-03" db="EMBL/GenBank/DDBJ databases">
        <title>Genomic Encyclopedia of Type Strains, Phase III (KMG-III): the genomes of soil and plant-associated and newly described type strains.</title>
        <authorList>
            <person name="Whitman W."/>
        </authorList>
    </citation>
    <scope>NUCLEOTIDE SEQUENCE [LARGE SCALE GENOMIC DNA]</scope>
    <source>
        <strain evidence="3 4">VKMAc-2574</strain>
    </source>
</reference>
<sequence length="328" mass="32977">MKRAFVPAGIVATGIVVMVAALFAAGGAPKRAPDGLLGAGLAVSWAVPVLRILADAAAVATGGAVLAVVLFLPAKDGKLGKKAIRACQDAAAAAGIWAVASIGGLIATATVILGIPLSHLAEHANAAGQLSQVRALAVAVVLTAVLALILSGAKTLRTARLAAVLTIAALIGPLLTGHGAIDRTSLWSVLATASLVVHVVAATAWIGGLGAVLRYTRSREAVELFSTLAFVCAVTMGITGLLTAEIHLGGREDGWGLITQWATSGYGVLVLGKTLAFALLVFIGRLHRQSTIPRVATGDAGAFRQLAVLELAVMAGTIGLAVALSRTP</sequence>
<name>A0ABY2FA91_9ACTN</name>
<evidence type="ECO:0000313" key="3">
    <source>
        <dbReference type="EMBL" id="TDW87496.1"/>
    </source>
</evidence>
<feature type="domain" description="Copper resistance protein D" evidence="2">
    <location>
        <begin position="220"/>
        <end position="324"/>
    </location>
</feature>
<keyword evidence="1" id="KW-1133">Transmembrane helix</keyword>
<feature type="transmembrane region" description="Helical" evidence="1">
    <location>
        <begin position="135"/>
        <end position="153"/>
    </location>
</feature>
<accession>A0ABY2FA91</accession>
<feature type="transmembrane region" description="Helical" evidence="1">
    <location>
        <begin position="160"/>
        <end position="181"/>
    </location>
</feature>
<feature type="transmembrane region" description="Helical" evidence="1">
    <location>
        <begin position="264"/>
        <end position="286"/>
    </location>
</feature>
<feature type="transmembrane region" description="Helical" evidence="1">
    <location>
        <begin position="306"/>
        <end position="325"/>
    </location>
</feature>
<comment type="caution">
    <text evidence="3">The sequence shown here is derived from an EMBL/GenBank/DDBJ whole genome shotgun (WGS) entry which is preliminary data.</text>
</comment>
<dbReference type="InterPro" id="IPR008457">
    <property type="entry name" value="Cu-R_CopD_dom"/>
</dbReference>
<keyword evidence="4" id="KW-1185">Reference proteome</keyword>
<gene>
    <name evidence="3" type="ORF">EV137_5576</name>
</gene>
<evidence type="ECO:0000313" key="4">
    <source>
        <dbReference type="Proteomes" id="UP000295060"/>
    </source>
</evidence>
<protein>
    <submittedName>
        <fullName evidence="3">Copper export protein</fullName>
    </submittedName>
</protein>
<feature type="transmembrane region" description="Helical" evidence="1">
    <location>
        <begin position="48"/>
        <end position="72"/>
    </location>
</feature>
<keyword evidence="1" id="KW-0472">Membrane</keyword>
<dbReference type="Pfam" id="PF05425">
    <property type="entry name" value="CopD"/>
    <property type="match status" value="1"/>
</dbReference>
<feature type="transmembrane region" description="Helical" evidence="1">
    <location>
        <begin position="224"/>
        <end position="244"/>
    </location>
</feature>